<dbReference type="RefSeq" id="WP_135984963.1">
    <property type="nucleotide sequence ID" value="NZ_JAASQM010000004.1"/>
</dbReference>
<organism evidence="7 8">
    <name type="scientific">Sphingomonas naasensis</name>
    <dbReference type="NCBI Taxonomy" id="1344951"/>
    <lineage>
        <taxon>Bacteria</taxon>
        <taxon>Pseudomonadati</taxon>
        <taxon>Pseudomonadota</taxon>
        <taxon>Alphaproteobacteria</taxon>
        <taxon>Sphingomonadales</taxon>
        <taxon>Sphingomonadaceae</taxon>
        <taxon>Sphingomonas</taxon>
    </lineage>
</organism>
<reference evidence="7 8" key="1">
    <citation type="submission" date="2019-04" db="EMBL/GenBank/DDBJ databases">
        <title>Sphingomonas psychrotolerans sp. nov., isolated from soil in the Tianshan Mountains, Xinjiang, China.</title>
        <authorList>
            <person name="Luo Y."/>
            <person name="Sheng H."/>
        </authorList>
    </citation>
    <scope>NUCLEOTIDE SEQUENCE [LARGE SCALE GENOMIC DNA]</scope>
    <source>
        <strain evidence="7 8">KIS18-15</strain>
    </source>
</reference>
<dbReference type="InterPro" id="IPR027385">
    <property type="entry name" value="Beta-barrel_OMP"/>
</dbReference>
<feature type="signal peptide" evidence="5">
    <location>
        <begin position="1"/>
        <end position="20"/>
    </location>
</feature>
<dbReference type="PANTHER" id="PTHR34001">
    <property type="entry name" value="BLL7405 PROTEIN"/>
    <property type="match status" value="1"/>
</dbReference>
<accession>A0A4S1WKQ2</accession>
<dbReference type="Gene3D" id="2.40.160.20">
    <property type="match status" value="1"/>
</dbReference>
<evidence type="ECO:0000259" key="6">
    <source>
        <dbReference type="Pfam" id="PF13505"/>
    </source>
</evidence>
<dbReference type="OrthoDB" id="8222426at2"/>
<keyword evidence="8" id="KW-1185">Reference proteome</keyword>
<evidence type="ECO:0000256" key="2">
    <source>
        <dbReference type="ARBA" id="ARBA00022729"/>
    </source>
</evidence>
<evidence type="ECO:0000256" key="1">
    <source>
        <dbReference type="ARBA" id="ARBA00004370"/>
    </source>
</evidence>
<evidence type="ECO:0000256" key="5">
    <source>
        <dbReference type="SAM" id="SignalP"/>
    </source>
</evidence>
<keyword evidence="2 5" id="KW-0732">Signal</keyword>
<sequence length="186" mass="19772">MRTLTLITLAASAAASPAFAQDAPFNGPRVEIIAGWDHSNLPTADMSDGLTYGGAIGYDVQRGNTVFGVESEITGSTIDRGHQITPDTSIRGAIGRDLYVGGRVGVAVAPNTLIYAKGGYTNVRSYLDYHSPTFNQDGSGIQGGYRVGAGAEVKLTEKTYIRSEYRYSDYGGNDRHQVVGGVGIRF</sequence>
<evidence type="ECO:0000256" key="3">
    <source>
        <dbReference type="ARBA" id="ARBA00023136"/>
    </source>
</evidence>
<feature type="chain" id="PRO_5020331026" evidence="5">
    <location>
        <begin position="21"/>
        <end position="186"/>
    </location>
</feature>
<dbReference type="Proteomes" id="UP000309848">
    <property type="component" value="Unassembled WGS sequence"/>
</dbReference>
<comment type="subcellular location">
    <subcellularLocation>
        <location evidence="1">Membrane</location>
    </subcellularLocation>
</comment>
<dbReference type="EMBL" id="SRXU01000004">
    <property type="protein sequence ID" value="TGX42447.1"/>
    <property type="molecule type" value="Genomic_DNA"/>
</dbReference>
<keyword evidence="3" id="KW-0472">Membrane</keyword>
<evidence type="ECO:0000313" key="8">
    <source>
        <dbReference type="Proteomes" id="UP000309848"/>
    </source>
</evidence>
<evidence type="ECO:0000313" key="7">
    <source>
        <dbReference type="EMBL" id="TGX42447.1"/>
    </source>
</evidence>
<dbReference type="GO" id="GO:0016020">
    <property type="term" value="C:membrane"/>
    <property type="evidence" value="ECO:0007669"/>
    <property type="project" value="UniProtKB-SubCell"/>
</dbReference>
<evidence type="ECO:0000256" key="4">
    <source>
        <dbReference type="ARBA" id="ARBA00038306"/>
    </source>
</evidence>
<dbReference type="AlphaFoldDB" id="A0A4S1WKQ2"/>
<comment type="caution">
    <text evidence="7">The sequence shown here is derived from an EMBL/GenBank/DDBJ whole genome shotgun (WGS) entry which is preliminary data.</text>
</comment>
<comment type="similarity">
    <text evidence="4">Belongs to the Omp25/RopB family.</text>
</comment>
<dbReference type="InterPro" id="IPR011250">
    <property type="entry name" value="OMP/PagP_B-barrel"/>
</dbReference>
<feature type="domain" description="Outer membrane protein beta-barrel" evidence="6">
    <location>
        <begin position="7"/>
        <end position="186"/>
    </location>
</feature>
<protein>
    <submittedName>
        <fullName evidence="7">Porin family protein</fullName>
    </submittedName>
</protein>
<dbReference type="InterPro" id="IPR051692">
    <property type="entry name" value="OMP-like"/>
</dbReference>
<dbReference type="SUPFAM" id="SSF56925">
    <property type="entry name" value="OMPA-like"/>
    <property type="match status" value="1"/>
</dbReference>
<gene>
    <name evidence="7" type="ORF">E5A74_11450</name>
</gene>
<name>A0A4S1WKQ2_9SPHN</name>
<proteinExistence type="inferred from homology"/>
<dbReference type="Pfam" id="PF13505">
    <property type="entry name" value="OMP_b-brl"/>
    <property type="match status" value="1"/>
</dbReference>
<dbReference type="PANTHER" id="PTHR34001:SF3">
    <property type="entry name" value="BLL7405 PROTEIN"/>
    <property type="match status" value="1"/>
</dbReference>